<evidence type="ECO:0000313" key="2">
    <source>
        <dbReference type="Proteomes" id="UP000479000"/>
    </source>
</evidence>
<organism evidence="1 2">
    <name type="scientific">Nesidiocoris tenuis</name>
    <dbReference type="NCBI Taxonomy" id="355587"/>
    <lineage>
        <taxon>Eukaryota</taxon>
        <taxon>Metazoa</taxon>
        <taxon>Ecdysozoa</taxon>
        <taxon>Arthropoda</taxon>
        <taxon>Hexapoda</taxon>
        <taxon>Insecta</taxon>
        <taxon>Pterygota</taxon>
        <taxon>Neoptera</taxon>
        <taxon>Paraneoptera</taxon>
        <taxon>Hemiptera</taxon>
        <taxon>Heteroptera</taxon>
        <taxon>Panheteroptera</taxon>
        <taxon>Cimicomorpha</taxon>
        <taxon>Miridae</taxon>
        <taxon>Dicyphina</taxon>
        <taxon>Nesidiocoris</taxon>
    </lineage>
</organism>
<accession>A0A6H5G0R0</accession>
<protein>
    <submittedName>
        <fullName evidence="1">Uncharacterized protein</fullName>
    </submittedName>
</protein>
<evidence type="ECO:0000313" key="1">
    <source>
        <dbReference type="EMBL" id="CAA9995137.1"/>
    </source>
</evidence>
<keyword evidence="2" id="KW-1185">Reference proteome</keyword>
<gene>
    <name evidence="1" type="ORF">NTEN_LOCUS1928</name>
</gene>
<sequence>VDGNVMNLVELKKYPTPSSPPLPFSHETSLPSRFLSFPIAGALYDPRFLSDYTVQLYPSVDIYLKKVLGPVLMWATVNRILHGGSNWLTNSAPGVSKKF</sequence>
<feature type="non-terminal residue" evidence="1">
    <location>
        <position position="1"/>
    </location>
</feature>
<reference evidence="1 2" key="1">
    <citation type="submission" date="2020-02" db="EMBL/GenBank/DDBJ databases">
        <authorList>
            <person name="Ferguson B K."/>
        </authorList>
    </citation>
    <scope>NUCLEOTIDE SEQUENCE [LARGE SCALE GENOMIC DNA]</scope>
</reference>
<dbReference type="AlphaFoldDB" id="A0A6H5G0R0"/>
<name>A0A6H5G0R0_9HEMI</name>
<dbReference type="Proteomes" id="UP000479000">
    <property type="component" value="Unassembled WGS sequence"/>
</dbReference>
<proteinExistence type="predicted"/>
<dbReference type="EMBL" id="CADCXU010003101">
    <property type="protein sequence ID" value="CAA9995137.1"/>
    <property type="molecule type" value="Genomic_DNA"/>
</dbReference>